<reference evidence="12 13" key="1">
    <citation type="journal article" date="2019" name="Gigascience">
        <title>Whole-genome sequence of the oriental lung fluke Paragonimus westermani.</title>
        <authorList>
            <person name="Oey H."/>
            <person name="Zakrzewski M."/>
            <person name="Narain K."/>
            <person name="Devi K.R."/>
            <person name="Agatsuma T."/>
            <person name="Nawaratna S."/>
            <person name="Gobert G.N."/>
            <person name="Jones M.K."/>
            <person name="Ragan M.A."/>
            <person name="McManus D.P."/>
            <person name="Krause L."/>
        </authorList>
    </citation>
    <scope>NUCLEOTIDE SEQUENCE [LARGE SCALE GENOMIC DNA]</scope>
    <source>
        <strain evidence="12 13">IND2009</strain>
    </source>
</reference>
<evidence type="ECO:0000256" key="4">
    <source>
        <dbReference type="ARBA" id="ARBA00022490"/>
    </source>
</evidence>
<dbReference type="GO" id="GO:0005874">
    <property type="term" value="C:microtubule"/>
    <property type="evidence" value="ECO:0007669"/>
    <property type="project" value="UniProtKB-KW"/>
</dbReference>
<keyword evidence="5" id="KW-0853">WD repeat</keyword>
<evidence type="ECO:0000256" key="6">
    <source>
        <dbReference type="ARBA" id="ARBA00022701"/>
    </source>
</evidence>
<evidence type="ECO:0000256" key="3">
    <source>
        <dbReference type="ARBA" id="ARBA00011059"/>
    </source>
</evidence>
<evidence type="ECO:0000256" key="10">
    <source>
        <dbReference type="ARBA" id="ARBA00023212"/>
    </source>
</evidence>
<dbReference type="PANTHER" id="PTHR12442:SF11">
    <property type="entry name" value="DYNEIN AXONEMAL INTERMEDIATE CHAIN 1"/>
    <property type="match status" value="1"/>
</dbReference>
<dbReference type="Gene3D" id="2.130.10.10">
    <property type="entry name" value="YVTN repeat-like/Quinoprotein amine dehydrogenase"/>
    <property type="match status" value="1"/>
</dbReference>
<dbReference type="Proteomes" id="UP000324629">
    <property type="component" value="Unassembled WGS sequence"/>
</dbReference>
<dbReference type="EMBL" id="QNGE01010631">
    <property type="protein sequence ID" value="KAA3670428.1"/>
    <property type="molecule type" value="Genomic_DNA"/>
</dbReference>
<keyword evidence="13" id="KW-1185">Reference proteome</keyword>
<comment type="caution">
    <text evidence="12">The sequence shown here is derived from an EMBL/GenBank/DDBJ whole genome shotgun (WGS) entry which is preliminary data.</text>
</comment>
<keyword evidence="8" id="KW-0243">Dynein</keyword>
<evidence type="ECO:0000256" key="11">
    <source>
        <dbReference type="ARBA" id="ARBA00023273"/>
    </source>
</evidence>
<evidence type="ECO:0000256" key="7">
    <source>
        <dbReference type="ARBA" id="ARBA00022737"/>
    </source>
</evidence>
<keyword evidence="9" id="KW-0505">Motor protein</keyword>
<sequence length="136" mass="15888">MDYLGYDDPADEFRTRGTLYPLWRFRHMETRRRKLPVTVVLWSKRYTDLFYVGYGLRTLKEQIQEGMVLVFSLKRPAYPEHTIVTKSAVLCLDVHPHRDDLLCVGLYDGSVIVYRLKSNNVGLDLNCNPILHTISI</sequence>
<name>A0A5J4N4Q0_9TREM</name>
<evidence type="ECO:0000256" key="5">
    <source>
        <dbReference type="ARBA" id="ARBA00022574"/>
    </source>
</evidence>
<accession>A0A5J4N4Q0</accession>
<keyword evidence="10" id="KW-0206">Cytoskeleton</keyword>
<dbReference type="GO" id="GO:0045503">
    <property type="term" value="F:dynein light chain binding"/>
    <property type="evidence" value="ECO:0007669"/>
    <property type="project" value="TreeGrafter"/>
</dbReference>
<comment type="similarity">
    <text evidence="3">Belongs to the dynein intermediate chain family.</text>
</comment>
<dbReference type="GO" id="GO:0003341">
    <property type="term" value="P:cilium movement"/>
    <property type="evidence" value="ECO:0007669"/>
    <property type="project" value="TreeGrafter"/>
</dbReference>
<dbReference type="GO" id="GO:0036158">
    <property type="term" value="P:outer dynein arm assembly"/>
    <property type="evidence" value="ECO:0007669"/>
    <property type="project" value="TreeGrafter"/>
</dbReference>
<evidence type="ECO:0000313" key="12">
    <source>
        <dbReference type="EMBL" id="KAA3670428.1"/>
    </source>
</evidence>
<keyword evidence="11" id="KW-0966">Cell projection</keyword>
<organism evidence="12 13">
    <name type="scientific">Paragonimus westermani</name>
    <dbReference type="NCBI Taxonomy" id="34504"/>
    <lineage>
        <taxon>Eukaryota</taxon>
        <taxon>Metazoa</taxon>
        <taxon>Spiralia</taxon>
        <taxon>Lophotrochozoa</taxon>
        <taxon>Platyhelminthes</taxon>
        <taxon>Trematoda</taxon>
        <taxon>Digenea</taxon>
        <taxon>Plagiorchiida</taxon>
        <taxon>Troglotremata</taxon>
        <taxon>Troglotrematidae</taxon>
        <taxon>Paragonimus</taxon>
    </lineage>
</organism>
<dbReference type="InterPro" id="IPR050687">
    <property type="entry name" value="Dynein_IC"/>
</dbReference>
<gene>
    <name evidence="12" type="ORF">DEA37_0006453</name>
</gene>
<evidence type="ECO:0000256" key="8">
    <source>
        <dbReference type="ARBA" id="ARBA00023017"/>
    </source>
</evidence>
<dbReference type="GO" id="GO:0036157">
    <property type="term" value="C:outer dynein arm"/>
    <property type="evidence" value="ECO:0007669"/>
    <property type="project" value="TreeGrafter"/>
</dbReference>
<keyword evidence="6" id="KW-0493">Microtubule</keyword>
<dbReference type="InterPro" id="IPR015943">
    <property type="entry name" value="WD40/YVTN_repeat-like_dom_sf"/>
</dbReference>
<evidence type="ECO:0000256" key="1">
    <source>
        <dbReference type="ARBA" id="ARBA00004138"/>
    </source>
</evidence>
<proteinExistence type="inferred from homology"/>
<keyword evidence="4" id="KW-0963">Cytoplasm</keyword>
<dbReference type="SUPFAM" id="SSF50978">
    <property type="entry name" value="WD40 repeat-like"/>
    <property type="match status" value="1"/>
</dbReference>
<dbReference type="InterPro" id="IPR036322">
    <property type="entry name" value="WD40_repeat_dom_sf"/>
</dbReference>
<protein>
    <submittedName>
        <fullName evidence="12">Uncharacterized protein</fullName>
    </submittedName>
</protein>
<evidence type="ECO:0000256" key="9">
    <source>
        <dbReference type="ARBA" id="ARBA00023175"/>
    </source>
</evidence>
<keyword evidence="7" id="KW-0677">Repeat</keyword>
<evidence type="ECO:0000256" key="2">
    <source>
        <dbReference type="ARBA" id="ARBA00004245"/>
    </source>
</evidence>
<comment type="subcellular location">
    <subcellularLocation>
        <location evidence="1">Cell projection</location>
        <location evidence="1">Cilium</location>
    </subcellularLocation>
    <subcellularLocation>
        <location evidence="2">Cytoplasm</location>
        <location evidence="2">Cytoskeleton</location>
    </subcellularLocation>
</comment>
<evidence type="ECO:0000313" key="13">
    <source>
        <dbReference type="Proteomes" id="UP000324629"/>
    </source>
</evidence>
<dbReference type="PANTHER" id="PTHR12442">
    <property type="entry name" value="DYNEIN INTERMEDIATE CHAIN"/>
    <property type="match status" value="1"/>
</dbReference>
<dbReference type="AlphaFoldDB" id="A0A5J4N4Q0"/>
<dbReference type="GO" id="GO:0045504">
    <property type="term" value="F:dynein heavy chain binding"/>
    <property type="evidence" value="ECO:0007669"/>
    <property type="project" value="TreeGrafter"/>
</dbReference>